<reference evidence="2" key="1">
    <citation type="submission" date="2019-08" db="EMBL/GenBank/DDBJ databases">
        <authorList>
            <person name="Kucharzyk K."/>
            <person name="Murdoch R.W."/>
            <person name="Higgins S."/>
            <person name="Loffler F."/>
        </authorList>
    </citation>
    <scope>NUCLEOTIDE SEQUENCE</scope>
</reference>
<dbReference type="Gene3D" id="3.40.50.2300">
    <property type="match status" value="1"/>
</dbReference>
<protein>
    <submittedName>
        <fullName evidence="2">Response regulator GacA</fullName>
    </submittedName>
</protein>
<evidence type="ECO:0000259" key="1">
    <source>
        <dbReference type="PROSITE" id="PS50110"/>
    </source>
</evidence>
<dbReference type="PANTHER" id="PTHR43228">
    <property type="entry name" value="TWO-COMPONENT RESPONSE REGULATOR"/>
    <property type="match status" value="1"/>
</dbReference>
<dbReference type="Pfam" id="PF00072">
    <property type="entry name" value="Response_reg"/>
    <property type="match status" value="1"/>
</dbReference>
<dbReference type="PANTHER" id="PTHR43228:SF1">
    <property type="entry name" value="TWO-COMPONENT RESPONSE REGULATOR ARR22"/>
    <property type="match status" value="1"/>
</dbReference>
<feature type="domain" description="Response regulatory" evidence="1">
    <location>
        <begin position="3"/>
        <end position="119"/>
    </location>
</feature>
<comment type="caution">
    <text evidence="2">The sequence shown here is derived from an EMBL/GenBank/DDBJ whole genome shotgun (WGS) entry which is preliminary data.</text>
</comment>
<accession>A0A644XFL5</accession>
<dbReference type="InterPro" id="IPR001789">
    <property type="entry name" value="Sig_transdc_resp-reg_receiver"/>
</dbReference>
<dbReference type="GO" id="GO:0000160">
    <property type="term" value="P:phosphorelay signal transduction system"/>
    <property type="evidence" value="ECO:0007669"/>
    <property type="project" value="InterPro"/>
</dbReference>
<dbReference type="EMBL" id="VSSQ01002374">
    <property type="protein sequence ID" value="MPM15026.1"/>
    <property type="molecule type" value="Genomic_DNA"/>
</dbReference>
<dbReference type="SUPFAM" id="SSF52172">
    <property type="entry name" value="CheY-like"/>
    <property type="match status" value="1"/>
</dbReference>
<evidence type="ECO:0000313" key="2">
    <source>
        <dbReference type="EMBL" id="MPM15026.1"/>
    </source>
</evidence>
<dbReference type="InterPro" id="IPR011006">
    <property type="entry name" value="CheY-like_superfamily"/>
</dbReference>
<sequence length="130" mass="14427">MTRVIIVDNEPTFRKGLKTILTNIGNVEVVGEASNGEEFLKLIDETSADIVFMDVKMPVLDGVEATRKARMTHPELHIIGFSSYENEDYINRMVEAGACGYLSKSGDNYDLLTQIINNPEAGIFPGARKF</sequence>
<name>A0A644XFL5_9ZZZZ</name>
<dbReference type="InterPro" id="IPR058245">
    <property type="entry name" value="NreC/VraR/RcsB-like_REC"/>
</dbReference>
<gene>
    <name evidence="2" type="primary">gacA_2</name>
    <name evidence="2" type="ORF">SDC9_61391</name>
</gene>
<dbReference type="InterPro" id="IPR052048">
    <property type="entry name" value="ST_Response_Regulator"/>
</dbReference>
<dbReference type="CDD" id="cd17535">
    <property type="entry name" value="REC_NarL-like"/>
    <property type="match status" value="1"/>
</dbReference>
<dbReference type="AlphaFoldDB" id="A0A644XFL5"/>
<organism evidence="2">
    <name type="scientific">bioreactor metagenome</name>
    <dbReference type="NCBI Taxonomy" id="1076179"/>
    <lineage>
        <taxon>unclassified sequences</taxon>
        <taxon>metagenomes</taxon>
        <taxon>ecological metagenomes</taxon>
    </lineage>
</organism>
<dbReference type="SMART" id="SM00448">
    <property type="entry name" value="REC"/>
    <property type="match status" value="1"/>
</dbReference>
<proteinExistence type="predicted"/>
<dbReference type="PROSITE" id="PS50110">
    <property type="entry name" value="RESPONSE_REGULATORY"/>
    <property type="match status" value="1"/>
</dbReference>